<keyword evidence="2" id="KW-1185">Reference proteome</keyword>
<comment type="caution">
    <text evidence="1">The sequence shown here is derived from an EMBL/GenBank/DDBJ whole genome shotgun (WGS) entry which is preliminary data.</text>
</comment>
<reference evidence="1" key="1">
    <citation type="submission" date="2023-04" db="EMBL/GenBank/DDBJ databases">
        <title>Draft Genome sequencing of Naganishia species isolated from polar environments using Oxford Nanopore Technology.</title>
        <authorList>
            <person name="Leo P."/>
            <person name="Venkateswaran K."/>
        </authorList>
    </citation>
    <scope>NUCLEOTIDE SEQUENCE</scope>
    <source>
        <strain evidence="1">MNA-CCFEE 5261</strain>
    </source>
</reference>
<protein>
    <submittedName>
        <fullName evidence="1">Uncharacterized protein</fullName>
    </submittedName>
</protein>
<organism evidence="1 2">
    <name type="scientific">Naganishia cerealis</name>
    <dbReference type="NCBI Taxonomy" id="610337"/>
    <lineage>
        <taxon>Eukaryota</taxon>
        <taxon>Fungi</taxon>
        <taxon>Dikarya</taxon>
        <taxon>Basidiomycota</taxon>
        <taxon>Agaricomycotina</taxon>
        <taxon>Tremellomycetes</taxon>
        <taxon>Filobasidiales</taxon>
        <taxon>Filobasidiaceae</taxon>
        <taxon>Naganishia</taxon>
    </lineage>
</organism>
<gene>
    <name evidence="1" type="ORF">QFC19_002658</name>
</gene>
<sequence length="442" mass="47356">MSSGRQPEDLLSLSLSLSQPLPTDHYAPPSFGLNKIMAGLDPDSRPTSQLGRIATPGTSGDDGKSGSGSGATSNSSGADGSDKKKAKKKKKKKAGEVLPEIIPEDDDIAGLACPQPVSPVKSSLVRSEIIPIPNSLGSPVKPRSPSIHSRSEKWLRESTPEAENIEKESITVDPWETRWSDARTNELDRGDVAPMGSFPSENESATLSTEAVPTEMSSQTSPRLATPMQVRRPAPTLFDEFPALMNIPNLIPSGLGISAVPLPSLSDVKAAGRATAMAGIALVETVKDEYLTRIRGEIGAVQSSGKEQINRRRNSRSMKGKNHKSPYRISKRDSPPHRSGSDVSSDSDNAIGEAESSSGLPGDGSEDNLEGDSDDDEVLIELDEAEGMTESWKGLKGQPSEAALGHGWTNWRSCKWEHVNFLDSGEERYVDFDLASRYGVAQ</sequence>
<evidence type="ECO:0000313" key="1">
    <source>
        <dbReference type="EMBL" id="KAJ9107915.1"/>
    </source>
</evidence>
<accession>A0ACC2W9C8</accession>
<proteinExistence type="predicted"/>
<dbReference type="Proteomes" id="UP001241377">
    <property type="component" value="Unassembled WGS sequence"/>
</dbReference>
<evidence type="ECO:0000313" key="2">
    <source>
        <dbReference type="Proteomes" id="UP001241377"/>
    </source>
</evidence>
<name>A0ACC2W9C8_9TREE</name>
<dbReference type="EMBL" id="JASBWR010000023">
    <property type="protein sequence ID" value="KAJ9107915.1"/>
    <property type="molecule type" value="Genomic_DNA"/>
</dbReference>